<evidence type="ECO:0000313" key="2">
    <source>
        <dbReference type="EMBL" id="NKI33463.1"/>
    </source>
</evidence>
<keyword evidence="1" id="KW-0472">Membrane</keyword>
<reference evidence="2 3" key="1">
    <citation type="submission" date="2020-04" db="EMBL/GenBank/DDBJ databases">
        <authorList>
            <person name="Yoon J."/>
        </authorList>
    </citation>
    <scope>NUCLEOTIDE SEQUENCE [LARGE SCALE GENOMIC DNA]</scope>
    <source>
        <strain evidence="2 3">DJ-13</strain>
    </source>
</reference>
<protein>
    <submittedName>
        <fullName evidence="2">Uncharacterized protein</fullName>
    </submittedName>
</protein>
<gene>
    <name evidence="2" type="ORF">HCU67_16050</name>
</gene>
<keyword evidence="1" id="KW-0812">Transmembrane</keyword>
<feature type="transmembrane region" description="Helical" evidence="1">
    <location>
        <begin position="177"/>
        <end position="202"/>
    </location>
</feature>
<dbReference type="RefSeq" id="WP_168553679.1">
    <property type="nucleotide sequence ID" value="NZ_JAAWWL010000003.1"/>
</dbReference>
<proteinExistence type="predicted"/>
<feature type="transmembrane region" description="Helical" evidence="1">
    <location>
        <begin position="57"/>
        <end position="82"/>
    </location>
</feature>
<feature type="transmembrane region" description="Helical" evidence="1">
    <location>
        <begin position="135"/>
        <end position="157"/>
    </location>
</feature>
<feature type="transmembrane region" description="Helical" evidence="1">
    <location>
        <begin position="243"/>
        <end position="262"/>
    </location>
</feature>
<accession>A0ABX1GU72</accession>
<dbReference type="EMBL" id="JAAWWL010000003">
    <property type="protein sequence ID" value="NKI33463.1"/>
    <property type="molecule type" value="Genomic_DNA"/>
</dbReference>
<organism evidence="2 3">
    <name type="scientific">Croceivirga thetidis</name>
    <dbReference type="NCBI Taxonomy" id="2721623"/>
    <lineage>
        <taxon>Bacteria</taxon>
        <taxon>Pseudomonadati</taxon>
        <taxon>Bacteroidota</taxon>
        <taxon>Flavobacteriia</taxon>
        <taxon>Flavobacteriales</taxon>
        <taxon>Flavobacteriaceae</taxon>
        <taxon>Croceivirga</taxon>
    </lineage>
</organism>
<keyword evidence="1" id="KW-1133">Transmembrane helix</keyword>
<sequence length="451" mass="52309">MSEDYNSSDFKKLLDKLQTESWQLELLISGFAIFGLFQAKDPLEVELIKAIGNNEEIYGYLIRTVYPALTILLIVLLIHVILRGVWIGALGLRYVSGDIDYEHLNYSKKFTDRLTQKVGSFDRYISRLENICSTLFAIAFLMAFYFMAYMLVVGFFATTTSLVEITGIFSKDQQIQFTAAWGLIYFSMALLVFVDFIGMGVLKKGNLRPKIYMPIYRFFGIITLSFLYRPLVYNFLDQKRAKWLATFILPAYILGSVLVSSFKKQQSNYLGENPESSTIYASTSNYEDVIDENDELVDFAVIPSKVITTPYLPLKVPYTSFKEDAVFKQDSTLNPEKDRRGYRFNARKIDLFGAQFQFNNGPNDFEEQKKYLKVFNNMYKIMIDSTVIEKEFIYTTNENERLQFETFLDISHLENGKHLLYVVGPRGQTAFFEQKIINDTIVTIPFWYFKN</sequence>
<dbReference type="Proteomes" id="UP000718451">
    <property type="component" value="Unassembled WGS sequence"/>
</dbReference>
<feature type="transmembrane region" description="Helical" evidence="1">
    <location>
        <begin position="214"/>
        <end position="231"/>
    </location>
</feature>
<keyword evidence="3" id="KW-1185">Reference proteome</keyword>
<name>A0ABX1GU72_9FLAO</name>
<comment type="caution">
    <text evidence="2">The sequence shown here is derived from an EMBL/GenBank/DDBJ whole genome shotgun (WGS) entry which is preliminary data.</text>
</comment>
<evidence type="ECO:0000313" key="3">
    <source>
        <dbReference type="Proteomes" id="UP000718451"/>
    </source>
</evidence>
<evidence type="ECO:0000256" key="1">
    <source>
        <dbReference type="SAM" id="Phobius"/>
    </source>
</evidence>